<dbReference type="Proteomes" id="UP000245488">
    <property type="component" value="Chromosome"/>
</dbReference>
<keyword evidence="4" id="KW-0418">Kinase</keyword>
<evidence type="ECO:0000256" key="1">
    <source>
        <dbReference type="ARBA" id="ARBA00004370"/>
    </source>
</evidence>
<dbReference type="Pfam" id="PF06580">
    <property type="entry name" value="His_kinase"/>
    <property type="match status" value="1"/>
</dbReference>
<feature type="transmembrane region" description="Helical" evidence="5">
    <location>
        <begin position="294"/>
        <end position="316"/>
    </location>
</feature>
<keyword evidence="2" id="KW-0597">Phosphoprotein</keyword>
<keyword evidence="5" id="KW-1133">Transmembrane helix</keyword>
<dbReference type="Gene3D" id="6.10.340.10">
    <property type="match status" value="1"/>
</dbReference>
<evidence type="ECO:0000256" key="3">
    <source>
        <dbReference type="ARBA" id="ARBA00022679"/>
    </source>
</evidence>
<dbReference type="PROSITE" id="PS50885">
    <property type="entry name" value="HAMP"/>
    <property type="match status" value="1"/>
</dbReference>
<dbReference type="CDD" id="cd06225">
    <property type="entry name" value="HAMP"/>
    <property type="match status" value="1"/>
</dbReference>
<evidence type="ECO:0000259" key="6">
    <source>
        <dbReference type="PROSITE" id="PS50885"/>
    </source>
</evidence>
<protein>
    <submittedName>
        <fullName evidence="7">Signal transduction protein</fullName>
    </submittedName>
</protein>
<evidence type="ECO:0000256" key="4">
    <source>
        <dbReference type="ARBA" id="ARBA00022777"/>
    </source>
</evidence>
<keyword evidence="5" id="KW-0472">Membrane</keyword>
<comment type="subcellular location">
    <subcellularLocation>
        <location evidence="1">Membrane</location>
    </subcellularLocation>
</comment>
<feature type="domain" description="HAMP" evidence="6">
    <location>
        <begin position="318"/>
        <end position="370"/>
    </location>
</feature>
<dbReference type="EMBL" id="NXNG01000001">
    <property type="protein sequence ID" value="PWT28025.1"/>
    <property type="molecule type" value="Genomic_DNA"/>
</dbReference>
<evidence type="ECO:0000256" key="5">
    <source>
        <dbReference type="SAM" id="Phobius"/>
    </source>
</evidence>
<evidence type="ECO:0000313" key="8">
    <source>
        <dbReference type="Proteomes" id="UP000245488"/>
    </source>
</evidence>
<dbReference type="InterPro" id="IPR003660">
    <property type="entry name" value="HAMP_dom"/>
</dbReference>
<comment type="caution">
    <text evidence="7">The sequence shown here is derived from an EMBL/GenBank/DDBJ whole genome shotgun (WGS) entry which is preliminary data.</text>
</comment>
<reference evidence="7 8" key="1">
    <citation type="submission" date="2017-09" db="EMBL/GenBank/DDBJ databases">
        <title>High-quality draft genome sequence of Butyrivibrio fibrisolvens INBov1, isolated from cow rumen.</title>
        <authorList>
            <person name="Rodriguez Hernaez J."/>
            <person name="Rivarola M."/>
            <person name="Paniego N."/>
            <person name="Cravero S."/>
            <person name="Ceron Cucchi M."/>
            <person name="Martinez M.C."/>
        </authorList>
    </citation>
    <scope>NUCLEOTIDE SEQUENCE [LARGE SCALE GENOMIC DNA]</scope>
    <source>
        <strain evidence="7 8">INBov1</strain>
    </source>
</reference>
<dbReference type="Gene3D" id="3.30.565.10">
    <property type="entry name" value="Histidine kinase-like ATPase, C-terminal domain"/>
    <property type="match status" value="1"/>
</dbReference>
<dbReference type="PANTHER" id="PTHR34220">
    <property type="entry name" value="SENSOR HISTIDINE KINASE YPDA"/>
    <property type="match status" value="1"/>
</dbReference>
<accession>A0A317G215</accession>
<proteinExistence type="predicted"/>
<feature type="transmembrane region" description="Helical" evidence="5">
    <location>
        <begin position="28"/>
        <end position="52"/>
    </location>
</feature>
<dbReference type="InterPro" id="IPR010559">
    <property type="entry name" value="Sig_transdc_His_kin_internal"/>
</dbReference>
<dbReference type="SUPFAM" id="SSF158472">
    <property type="entry name" value="HAMP domain-like"/>
    <property type="match status" value="1"/>
</dbReference>
<dbReference type="InterPro" id="IPR036890">
    <property type="entry name" value="HATPase_C_sf"/>
</dbReference>
<sequence length="601" mass="69137">MKNSINTNNIYKNSIIKKLYSMSITQKIIIFYLIFVIIPLFVVDGIIAGIIWNAEKTERQTLNKGVASSIEFTLGSDFGMIDEMTTSVYLNSGIYDFLNTKYASEYDYYIAYGNLRKTSTLWELASLEHCSFNFYADNSTLVGGGGIQTIDSIKDTLWYKDFKACGSNKLLWFGYYKDETRNIENSKHIYLIQALDYYPKPSKEKILVFELSYDYLTKELTELSGINEGVLFEVTQKDRVVLSNDISDTTYDDFRIKADENSIDYSIKAKLYGCDIDINVLKRENYVKRAVNKYITIVLILVAISFIMPLFGLTYFRTLFLNRLLRLSSTVKRYNDEHLELATDTEGDDEIALLARNYNTMAERINYLIDTVYKQKLRESKSIMARQKAELLALQSQINPHFLFNALESIRMHSIIKREQETARMIENLAIIQRQYVEWGSDMVKIKDEMNFVSAYLDLQSYRFGDRLSYSIDIDDEALEYDIPKLSMVTFVENACIHAIEPKASKGWIFVRAYIKDDNMYIEIEDTGIGMDDEDVLSLSDKMNNASIDMLKTSGRVGIINACLRLKMYAGEGTYFDISSEKGVGTLITIKIPADNNTKLR</sequence>
<organism evidence="7 8">
    <name type="scientific">Butyrivibrio fibrisolvens</name>
    <dbReference type="NCBI Taxonomy" id="831"/>
    <lineage>
        <taxon>Bacteria</taxon>
        <taxon>Bacillati</taxon>
        <taxon>Bacillota</taxon>
        <taxon>Clostridia</taxon>
        <taxon>Lachnospirales</taxon>
        <taxon>Lachnospiraceae</taxon>
        <taxon>Butyrivibrio</taxon>
    </lineage>
</organism>
<keyword evidence="3" id="KW-0808">Transferase</keyword>
<dbReference type="InterPro" id="IPR050640">
    <property type="entry name" value="Bact_2-comp_sensor_kinase"/>
</dbReference>
<dbReference type="Pfam" id="PF02518">
    <property type="entry name" value="HATPase_c"/>
    <property type="match status" value="1"/>
</dbReference>
<keyword evidence="5" id="KW-0812">Transmembrane</keyword>
<evidence type="ECO:0000256" key="2">
    <source>
        <dbReference type="ARBA" id="ARBA00022553"/>
    </source>
</evidence>
<dbReference type="GO" id="GO:0016020">
    <property type="term" value="C:membrane"/>
    <property type="evidence" value="ECO:0007669"/>
    <property type="project" value="UniProtKB-SubCell"/>
</dbReference>
<dbReference type="GO" id="GO:0000155">
    <property type="term" value="F:phosphorelay sensor kinase activity"/>
    <property type="evidence" value="ECO:0007669"/>
    <property type="project" value="InterPro"/>
</dbReference>
<keyword evidence="8" id="KW-1185">Reference proteome</keyword>
<evidence type="ECO:0000313" key="7">
    <source>
        <dbReference type="EMBL" id="PWT28025.1"/>
    </source>
</evidence>
<dbReference type="SUPFAM" id="SSF55874">
    <property type="entry name" value="ATPase domain of HSP90 chaperone/DNA topoisomerase II/histidine kinase"/>
    <property type="match status" value="1"/>
</dbReference>
<name>A0A317G215_BUTFI</name>
<dbReference type="PANTHER" id="PTHR34220:SF7">
    <property type="entry name" value="SENSOR HISTIDINE KINASE YPDA"/>
    <property type="match status" value="1"/>
</dbReference>
<dbReference type="InterPro" id="IPR003594">
    <property type="entry name" value="HATPase_dom"/>
</dbReference>
<dbReference type="AlphaFoldDB" id="A0A317G215"/>
<gene>
    <name evidence="7" type="ORF">CPT75_13365</name>
</gene>